<feature type="compositionally biased region" description="Polar residues" evidence="6">
    <location>
        <begin position="412"/>
        <end position="425"/>
    </location>
</feature>
<feature type="compositionally biased region" description="Acidic residues" evidence="6">
    <location>
        <begin position="632"/>
        <end position="647"/>
    </location>
</feature>
<dbReference type="Proteomes" id="UP000027195">
    <property type="component" value="Unassembled WGS sequence"/>
</dbReference>
<feature type="compositionally biased region" description="Low complexity" evidence="6">
    <location>
        <begin position="450"/>
        <end position="461"/>
    </location>
</feature>
<comment type="similarity">
    <text evidence="2">Belongs to the ETT1 family.</text>
</comment>
<dbReference type="InterPro" id="IPR024318">
    <property type="entry name" value="Nro1/ETT1"/>
</dbReference>
<name>A0A067MV49_BOTB1</name>
<feature type="compositionally biased region" description="Acidic residues" evidence="6">
    <location>
        <begin position="540"/>
        <end position="549"/>
    </location>
</feature>
<feature type="compositionally biased region" description="Polar residues" evidence="6">
    <location>
        <begin position="280"/>
        <end position="291"/>
    </location>
</feature>
<evidence type="ECO:0000313" key="7">
    <source>
        <dbReference type="EMBL" id="KDQ19474.1"/>
    </source>
</evidence>
<dbReference type="PANTHER" id="PTHR28290">
    <property type="entry name" value="ENHANCER OF TRANSLATION TERMINATION 1"/>
    <property type="match status" value="1"/>
</dbReference>
<evidence type="ECO:0000256" key="2">
    <source>
        <dbReference type="ARBA" id="ARBA00007273"/>
    </source>
</evidence>
<sequence>MPPLPGPPSDTKRRPRGLYKGSKRALPVDGQERPTALASGSNKKIRRTSNGERSAHDEDEASVDAVEVPPAKNDLEDWEDLKELFERAMNEYEGPDPLSSLSLLRGCIHECDRIQRLHPNPSVIFAPLPSTSETESFGPTTPLDTRLERDWDDDNGPGPWEGPPPSPPVRFTPTLDAASSTLIPKTTITSPSPDLPTAFHTIYGTALYLIATLIARDASLALPGEPSTPTPYYHAALDVFEAGTSLASKRGGEIMSDWKLELAWGRALVSLAEESLNASSGAVTPAMNSKDSGAATPMSSLRDDVSVEMQSPPPPSAISSAEGSTALGAAAALPLPKSSSAGPRGSSGVEGLTPHELLLRGADHFTVGMLHLPGRRLSLAQSLGIGGGAPSTSGGAGSGTTPLIIGGDGNGNIPQADTRTLSTEPPTNPTIPSEPTLTPTSTSNASASGPTPISTPTPTSIPRQKILHSIALQVFAVAERLPDRAHRERWVTWADGVLTQVEREGDDQHSLAFDTAKSRGACALVVGSGWAEELEGALEAEAEAEDEDGGAGGGESVLDSADAESARDALAKAIAHFERAKEFTEDFEADEGDLQSLLAEALLTLANLTRNETQREQLYARAKAEGGVDINLDSDNEGSDDNMSEDE</sequence>
<evidence type="ECO:0000256" key="3">
    <source>
        <dbReference type="ARBA" id="ARBA00023015"/>
    </source>
</evidence>
<accession>A0A067MV49</accession>
<feature type="region of interest" description="Disordered" evidence="6">
    <location>
        <begin position="1"/>
        <end position="75"/>
    </location>
</feature>
<dbReference type="AlphaFoldDB" id="A0A067MV49"/>
<evidence type="ECO:0000256" key="4">
    <source>
        <dbReference type="ARBA" id="ARBA00023163"/>
    </source>
</evidence>
<feature type="region of interest" description="Disordered" evidence="6">
    <location>
        <begin position="280"/>
        <end position="321"/>
    </location>
</feature>
<dbReference type="OrthoDB" id="3204217at2759"/>
<feature type="compositionally biased region" description="Polar residues" evidence="6">
    <location>
        <begin position="129"/>
        <end position="143"/>
    </location>
</feature>
<keyword evidence="4" id="KW-0804">Transcription</keyword>
<feature type="region of interest" description="Disordered" evidence="6">
    <location>
        <begin position="126"/>
        <end position="167"/>
    </location>
</feature>
<proteinExistence type="inferred from homology"/>
<keyword evidence="5" id="KW-0539">Nucleus</keyword>
<evidence type="ECO:0000256" key="1">
    <source>
        <dbReference type="ARBA" id="ARBA00004123"/>
    </source>
</evidence>
<feature type="compositionally biased region" description="Low complexity" evidence="6">
    <location>
        <begin position="430"/>
        <end position="443"/>
    </location>
</feature>
<feature type="region of interest" description="Disordered" evidence="6">
    <location>
        <begin position="410"/>
        <end position="461"/>
    </location>
</feature>
<organism evidence="7 8">
    <name type="scientific">Botryobasidium botryosum (strain FD-172 SS1)</name>
    <dbReference type="NCBI Taxonomy" id="930990"/>
    <lineage>
        <taxon>Eukaryota</taxon>
        <taxon>Fungi</taxon>
        <taxon>Dikarya</taxon>
        <taxon>Basidiomycota</taxon>
        <taxon>Agaricomycotina</taxon>
        <taxon>Agaricomycetes</taxon>
        <taxon>Cantharellales</taxon>
        <taxon>Botryobasidiaceae</taxon>
        <taxon>Botryobasidium</taxon>
    </lineage>
</organism>
<gene>
    <name evidence="7" type="ORF">BOTBODRAFT_41677</name>
</gene>
<feature type="region of interest" description="Disordered" evidence="6">
    <location>
        <begin position="623"/>
        <end position="647"/>
    </location>
</feature>
<dbReference type="InParanoid" id="A0A067MV49"/>
<feature type="compositionally biased region" description="Basic residues" evidence="6">
    <location>
        <begin position="13"/>
        <end position="23"/>
    </location>
</feature>
<dbReference type="GO" id="GO:0005634">
    <property type="term" value="C:nucleus"/>
    <property type="evidence" value="ECO:0007669"/>
    <property type="project" value="UniProtKB-SubCell"/>
</dbReference>
<evidence type="ECO:0000313" key="8">
    <source>
        <dbReference type="Proteomes" id="UP000027195"/>
    </source>
</evidence>
<dbReference type="GO" id="GO:2000640">
    <property type="term" value="P:positive regulation of SREBP signaling pathway"/>
    <property type="evidence" value="ECO:0007669"/>
    <property type="project" value="TreeGrafter"/>
</dbReference>
<dbReference type="HOGENOM" id="CLU_006562_0_0_1"/>
<keyword evidence="3" id="KW-0805">Transcription regulation</keyword>
<dbReference type="EMBL" id="KL198019">
    <property type="protein sequence ID" value="KDQ19474.1"/>
    <property type="molecule type" value="Genomic_DNA"/>
</dbReference>
<dbReference type="PANTHER" id="PTHR28290:SF1">
    <property type="entry name" value="ENHANCER OF TRANSLATION TERMINATION 1"/>
    <property type="match status" value="1"/>
</dbReference>
<comment type="subcellular location">
    <subcellularLocation>
        <location evidence="1">Nucleus</location>
    </subcellularLocation>
</comment>
<dbReference type="STRING" id="930990.A0A067MV49"/>
<protein>
    <submittedName>
        <fullName evidence="7">Uncharacterized protein</fullName>
    </submittedName>
</protein>
<evidence type="ECO:0000256" key="6">
    <source>
        <dbReference type="SAM" id="MobiDB-lite"/>
    </source>
</evidence>
<reference evidence="8" key="1">
    <citation type="journal article" date="2014" name="Proc. Natl. Acad. Sci. U.S.A.">
        <title>Extensive sampling of basidiomycete genomes demonstrates inadequacy of the white-rot/brown-rot paradigm for wood decay fungi.</title>
        <authorList>
            <person name="Riley R."/>
            <person name="Salamov A.A."/>
            <person name="Brown D.W."/>
            <person name="Nagy L.G."/>
            <person name="Floudas D."/>
            <person name="Held B.W."/>
            <person name="Levasseur A."/>
            <person name="Lombard V."/>
            <person name="Morin E."/>
            <person name="Otillar R."/>
            <person name="Lindquist E.A."/>
            <person name="Sun H."/>
            <person name="LaButti K.M."/>
            <person name="Schmutz J."/>
            <person name="Jabbour D."/>
            <person name="Luo H."/>
            <person name="Baker S.E."/>
            <person name="Pisabarro A.G."/>
            <person name="Walton J.D."/>
            <person name="Blanchette R.A."/>
            <person name="Henrissat B."/>
            <person name="Martin F."/>
            <person name="Cullen D."/>
            <person name="Hibbett D.S."/>
            <person name="Grigoriev I.V."/>
        </authorList>
    </citation>
    <scope>NUCLEOTIDE SEQUENCE [LARGE SCALE GENOMIC DNA]</scope>
    <source>
        <strain evidence="8">FD-172 SS1</strain>
    </source>
</reference>
<keyword evidence="8" id="KW-1185">Reference proteome</keyword>
<evidence type="ECO:0000256" key="5">
    <source>
        <dbReference type="ARBA" id="ARBA00023242"/>
    </source>
</evidence>
<feature type="region of interest" description="Disordered" evidence="6">
    <location>
        <begin position="540"/>
        <end position="562"/>
    </location>
</feature>